<evidence type="ECO:0000256" key="1">
    <source>
        <dbReference type="SAM" id="SignalP"/>
    </source>
</evidence>
<keyword evidence="1" id="KW-0732">Signal</keyword>
<feature type="chain" id="PRO_5046952249" description="Outer membrane protein beta-barrel domain-containing protein" evidence="1">
    <location>
        <begin position="25"/>
        <end position="190"/>
    </location>
</feature>
<sequence length="190" mass="20634">MPRKFCSIFFVSALTLIFKTTAYAQPQKGRFINASIGIGITFPYDDFDISGSGFYAQAEYVMGIKTWFGVRPYAGFILTSPADSDNPNLADFKVSSKAFMFGGKVRVVAPIPWVAPFIEIGVGASIGAFETFTPLTNIDESGAFIHIPYSLGLALGPKHNVELAVTYYEHPSLEQVNGGVGITLSFPLRN</sequence>
<dbReference type="Proteomes" id="UP001597476">
    <property type="component" value="Unassembled WGS sequence"/>
</dbReference>
<comment type="caution">
    <text evidence="2">The sequence shown here is derived from an EMBL/GenBank/DDBJ whole genome shotgun (WGS) entry which is preliminary data.</text>
</comment>
<evidence type="ECO:0000313" key="3">
    <source>
        <dbReference type="Proteomes" id="UP001597476"/>
    </source>
</evidence>
<accession>A0ABW5TCZ2</accession>
<protein>
    <recommendedName>
        <fullName evidence="4">Outer membrane protein beta-barrel domain-containing protein</fullName>
    </recommendedName>
</protein>
<evidence type="ECO:0000313" key="2">
    <source>
        <dbReference type="EMBL" id="MFD2726734.1"/>
    </source>
</evidence>
<evidence type="ECO:0008006" key="4">
    <source>
        <dbReference type="Google" id="ProtNLM"/>
    </source>
</evidence>
<keyword evidence="3" id="KW-1185">Reference proteome</keyword>
<name>A0ABW5TCZ2_9FLAO</name>
<gene>
    <name evidence="2" type="ORF">ACFSR8_10970</name>
</gene>
<organism evidence="2 3">
    <name type="scientific">Hyunsoonleella rubra</name>
    <dbReference type="NCBI Taxonomy" id="1737062"/>
    <lineage>
        <taxon>Bacteria</taxon>
        <taxon>Pseudomonadati</taxon>
        <taxon>Bacteroidota</taxon>
        <taxon>Flavobacteriia</taxon>
        <taxon>Flavobacteriales</taxon>
        <taxon>Flavobacteriaceae</taxon>
    </lineage>
</organism>
<feature type="signal peptide" evidence="1">
    <location>
        <begin position="1"/>
        <end position="24"/>
    </location>
</feature>
<reference evidence="3" key="1">
    <citation type="journal article" date="2019" name="Int. J. Syst. Evol. Microbiol.">
        <title>The Global Catalogue of Microorganisms (GCM) 10K type strain sequencing project: providing services to taxonomists for standard genome sequencing and annotation.</title>
        <authorList>
            <consortium name="The Broad Institute Genomics Platform"/>
            <consortium name="The Broad Institute Genome Sequencing Center for Infectious Disease"/>
            <person name="Wu L."/>
            <person name="Ma J."/>
        </authorList>
    </citation>
    <scope>NUCLEOTIDE SEQUENCE [LARGE SCALE GENOMIC DNA]</scope>
    <source>
        <strain evidence="3">KCTC 42398</strain>
    </source>
</reference>
<proteinExistence type="predicted"/>
<dbReference type="RefSeq" id="WP_380291958.1">
    <property type="nucleotide sequence ID" value="NZ_JBHULY010000025.1"/>
</dbReference>
<dbReference type="EMBL" id="JBHULY010000025">
    <property type="protein sequence ID" value="MFD2726734.1"/>
    <property type="molecule type" value="Genomic_DNA"/>
</dbReference>